<gene>
    <name evidence="2" type="ORF">TEOVI_000261900</name>
</gene>
<feature type="region of interest" description="Disordered" evidence="1">
    <location>
        <begin position="1"/>
        <end position="106"/>
    </location>
</feature>
<dbReference type="PANTHER" id="PTHR12904:SF31">
    <property type="entry name" value="LEUCINE-RICH REPEAT PROTEIN (LRRP)"/>
    <property type="match status" value="1"/>
</dbReference>
<dbReference type="InterPro" id="IPR032675">
    <property type="entry name" value="LRR_dom_sf"/>
</dbReference>
<dbReference type="AlphaFoldDB" id="A0A1G4IF76"/>
<evidence type="ECO:0000313" key="3">
    <source>
        <dbReference type="Proteomes" id="UP000195570"/>
    </source>
</evidence>
<dbReference type="SUPFAM" id="SSF52058">
    <property type="entry name" value="L domain-like"/>
    <property type="match status" value="2"/>
</dbReference>
<comment type="caution">
    <text evidence="2">The sequence shown here is derived from an EMBL/GenBank/DDBJ whole genome shotgun (WGS) entry which is preliminary data.</text>
</comment>
<feature type="compositionally biased region" description="Polar residues" evidence="1">
    <location>
        <begin position="29"/>
        <end position="48"/>
    </location>
</feature>
<keyword evidence="3" id="KW-1185">Reference proteome</keyword>
<name>A0A1G4IF76_TRYEQ</name>
<protein>
    <submittedName>
        <fullName evidence="2">Leucine-rich repeat protein (LRRP), putative</fullName>
    </submittedName>
</protein>
<dbReference type="InterPro" id="IPR051341">
    <property type="entry name" value="Zyg-11_UBL_adapter"/>
</dbReference>
<reference evidence="2" key="1">
    <citation type="submission" date="2016-09" db="EMBL/GenBank/DDBJ databases">
        <authorList>
            <person name="Hebert L."/>
            <person name="Moumen B."/>
        </authorList>
    </citation>
    <scope>NUCLEOTIDE SEQUENCE [LARGE SCALE GENOMIC DNA]</scope>
    <source>
        <strain evidence="2">OVI</strain>
    </source>
</reference>
<dbReference type="GeneID" id="92376559"/>
<dbReference type="Proteomes" id="UP000195570">
    <property type="component" value="Unassembled WGS sequence"/>
</dbReference>
<organism evidence="2 3">
    <name type="scientific">Trypanosoma equiperdum</name>
    <dbReference type="NCBI Taxonomy" id="5694"/>
    <lineage>
        <taxon>Eukaryota</taxon>
        <taxon>Discoba</taxon>
        <taxon>Euglenozoa</taxon>
        <taxon>Kinetoplastea</taxon>
        <taxon>Metakinetoplastina</taxon>
        <taxon>Trypanosomatida</taxon>
        <taxon>Trypanosomatidae</taxon>
        <taxon>Trypanosoma</taxon>
    </lineage>
</organism>
<sequence>MVWKGQAKGKQQNNGKNILKGKRRLLATGPQQEPEVNTPTVNANSNVMKSLRKRDRPTEELQQVGDVSVGATEASSVLNNAERERKDTSAADGDTTHPNLLSDGQEVSLKGTKVDKNTLQPLQASVTLRKLSVTVKEEDVDVQQLTSLKMLKDLCIEYVSGKILNVTSLKELSHMERLCFKGSCIEELEELTLNGCEELKKIEGIHLLPNLTILNLGRTSTNDDFLKELSVCKKLSKLTLSGCPGLENVEQLSNFATLKELSLSWCSNIIHGWEGIGQLPQLRVLHLEGNKITNRTLEPISKSKSLVSLDVSFCEKLTDATPLCRVKTLEELNLHATKITSGIDNLVLLPRLRVLDVRQLQLSAFDTILSALAAVRYGIRLSSFCNGFDIQSISSIQTLEELSVGGFFCAAIQFGSIGGLPRLRVLRLSSKTMFDESLKGISHSRSLVAFDLSGCSCLEDISSISGIKTLEALSLRDCTNVSDGWIALGELPLLRILDLSCTKIQDVMLRVLFPKLKLDCLSLAGCENITHIGPLINVKSLKNLVLEECSELKAGFEALLELPLLTWVDLCYVNDNKTVKDTLVARGVDMRSVWSIIGNCTSLFDWWRAK</sequence>
<dbReference type="EMBL" id="CZPT02001556">
    <property type="protein sequence ID" value="SCU71039.1"/>
    <property type="molecule type" value="Genomic_DNA"/>
</dbReference>
<dbReference type="PANTHER" id="PTHR12904">
    <property type="match status" value="1"/>
</dbReference>
<evidence type="ECO:0000256" key="1">
    <source>
        <dbReference type="SAM" id="MobiDB-lite"/>
    </source>
</evidence>
<dbReference type="Gene3D" id="3.80.10.10">
    <property type="entry name" value="Ribonuclease Inhibitor"/>
    <property type="match status" value="3"/>
</dbReference>
<dbReference type="RefSeq" id="XP_067081762.1">
    <property type="nucleotide sequence ID" value="XM_067225661.1"/>
</dbReference>
<accession>A0A1G4IF76</accession>
<dbReference type="FunFam" id="3.80.10.10:FF:002870">
    <property type="entry name" value="Leucine-rich repeat protein (LRRP), putative"/>
    <property type="match status" value="1"/>
</dbReference>
<dbReference type="VEuPathDB" id="TriTrypDB:TEOVI_000261900"/>
<proteinExistence type="predicted"/>
<evidence type="ECO:0000313" key="2">
    <source>
        <dbReference type="EMBL" id="SCU71039.1"/>
    </source>
</evidence>